<sequence length="372" mass="43876">TNKEKYITYLPHGGFNNQRVELENAIFLAWFLNRTLIIPPIILFEGSANFIFLRYDDLYNVLSQFILSSRNQFQICIKNNPKSGPLGLLFREEQKGCPMVTYSMYDWDELIDFTFLKLHIKHINRQDFNYKNLLESLHIYNNTEVYNMTKDEYPYQQRYYDDATSTIGLDIFKERVNLIDLSKRSEKLLHFGSVYPATRIVRQLPESNEFWNKLMNKALPNNPTLINITDKIVDKIGGIDNFIGIHARLKDGRYLRNQKETVQNLIKRIEKDFKDGVCLKTTIFLATDMKRDHISLQPFFQKFSSCTYILDDFKDLLEPLKFLKNPRDGIIMYEFLIPLVDLLVVSKGNKFYGTKNSTFSSYAQRLHKTWIN</sequence>
<keyword evidence="2" id="KW-1185">Reference proteome</keyword>
<name>A0ACA9KTK4_9GLOM</name>
<feature type="non-terminal residue" evidence="1">
    <location>
        <position position="1"/>
    </location>
</feature>
<reference evidence="1" key="1">
    <citation type="submission" date="2021-06" db="EMBL/GenBank/DDBJ databases">
        <authorList>
            <person name="Kallberg Y."/>
            <person name="Tangrot J."/>
            <person name="Rosling A."/>
        </authorList>
    </citation>
    <scope>NUCLEOTIDE SEQUENCE</scope>
    <source>
        <strain evidence="1">28 12/20/2015</strain>
    </source>
</reference>
<organism evidence="1 2">
    <name type="scientific">Cetraspora pellucida</name>
    <dbReference type="NCBI Taxonomy" id="1433469"/>
    <lineage>
        <taxon>Eukaryota</taxon>
        <taxon>Fungi</taxon>
        <taxon>Fungi incertae sedis</taxon>
        <taxon>Mucoromycota</taxon>
        <taxon>Glomeromycotina</taxon>
        <taxon>Glomeromycetes</taxon>
        <taxon>Diversisporales</taxon>
        <taxon>Gigasporaceae</taxon>
        <taxon>Cetraspora</taxon>
    </lineage>
</organism>
<dbReference type="Proteomes" id="UP000789366">
    <property type="component" value="Unassembled WGS sequence"/>
</dbReference>
<evidence type="ECO:0000313" key="1">
    <source>
        <dbReference type="EMBL" id="CAG8489520.1"/>
    </source>
</evidence>
<protein>
    <submittedName>
        <fullName evidence="1">1522_t:CDS:1</fullName>
    </submittedName>
</protein>
<gene>
    <name evidence="1" type="ORF">SPELUC_LOCUS2496</name>
</gene>
<proteinExistence type="predicted"/>
<dbReference type="EMBL" id="CAJVPW010001671">
    <property type="protein sequence ID" value="CAG8489520.1"/>
    <property type="molecule type" value="Genomic_DNA"/>
</dbReference>
<evidence type="ECO:0000313" key="2">
    <source>
        <dbReference type="Proteomes" id="UP000789366"/>
    </source>
</evidence>
<comment type="caution">
    <text evidence="1">The sequence shown here is derived from an EMBL/GenBank/DDBJ whole genome shotgun (WGS) entry which is preliminary data.</text>
</comment>
<accession>A0ACA9KTK4</accession>